<name>A0A2N9ILQ5_FAGSY</name>
<dbReference type="PANTHER" id="PTHR33116:SF78">
    <property type="entry name" value="OS12G0587133 PROTEIN"/>
    <property type="match status" value="1"/>
</dbReference>
<dbReference type="PROSITE" id="PS50878">
    <property type="entry name" value="RT_POL"/>
    <property type="match status" value="1"/>
</dbReference>
<dbReference type="PANTHER" id="PTHR33116">
    <property type="entry name" value="REVERSE TRANSCRIPTASE ZINC-BINDING DOMAIN-CONTAINING PROTEIN-RELATED-RELATED"/>
    <property type="match status" value="1"/>
</dbReference>
<dbReference type="Pfam" id="PF13976">
    <property type="entry name" value="gag_pre-integrs"/>
    <property type="match status" value="1"/>
</dbReference>
<dbReference type="InterPro" id="IPR013103">
    <property type="entry name" value="RVT_2"/>
</dbReference>
<feature type="domain" description="Integrase catalytic" evidence="2">
    <location>
        <begin position="191"/>
        <end position="289"/>
    </location>
</feature>
<reference evidence="3" key="1">
    <citation type="submission" date="2018-02" db="EMBL/GenBank/DDBJ databases">
        <authorList>
            <person name="Cohen D.B."/>
            <person name="Kent A.D."/>
        </authorList>
    </citation>
    <scope>NUCLEOTIDE SEQUENCE</scope>
</reference>
<accession>A0A2N9ILQ5</accession>
<feature type="domain" description="Reverse transcriptase" evidence="1">
    <location>
        <begin position="667"/>
        <end position="916"/>
    </location>
</feature>
<dbReference type="InterPro" id="IPR036691">
    <property type="entry name" value="Endo/exonu/phosph_ase_sf"/>
</dbReference>
<dbReference type="Gene3D" id="3.30.420.10">
    <property type="entry name" value="Ribonuclease H-like superfamily/Ribonuclease H"/>
    <property type="match status" value="1"/>
</dbReference>
<dbReference type="InterPro" id="IPR000477">
    <property type="entry name" value="RT_dom"/>
</dbReference>
<proteinExistence type="predicted"/>
<dbReference type="Pfam" id="PF00078">
    <property type="entry name" value="RVT_1"/>
    <property type="match status" value="1"/>
</dbReference>
<evidence type="ECO:0000259" key="1">
    <source>
        <dbReference type="PROSITE" id="PS50878"/>
    </source>
</evidence>
<evidence type="ECO:0008006" key="4">
    <source>
        <dbReference type="Google" id="ProtNLM"/>
    </source>
</evidence>
<dbReference type="Gene3D" id="3.60.10.10">
    <property type="entry name" value="Endonuclease/exonuclease/phosphatase"/>
    <property type="match status" value="1"/>
</dbReference>
<dbReference type="InterPro" id="IPR026960">
    <property type="entry name" value="RVT-Znf"/>
</dbReference>
<dbReference type="InterPro" id="IPR036397">
    <property type="entry name" value="RNaseH_sf"/>
</dbReference>
<dbReference type="EMBL" id="OIVN01006159">
    <property type="protein sequence ID" value="SPD26547.1"/>
    <property type="molecule type" value="Genomic_DNA"/>
</dbReference>
<dbReference type="CDD" id="cd09272">
    <property type="entry name" value="RNase_HI_RT_Ty1"/>
    <property type="match status" value="1"/>
</dbReference>
<dbReference type="Pfam" id="PF07727">
    <property type="entry name" value="RVT_2"/>
    <property type="match status" value="1"/>
</dbReference>
<dbReference type="SUPFAM" id="SSF53098">
    <property type="entry name" value="Ribonuclease H-like"/>
    <property type="match status" value="1"/>
</dbReference>
<protein>
    <recommendedName>
        <fullName evidence="4">Reverse transcriptase domain-containing protein</fullName>
    </recommendedName>
</protein>
<dbReference type="InterPro" id="IPR012337">
    <property type="entry name" value="RNaseH-like_sf"/>
</dbReference>
<dbReference type="CDD" id="cd01650">
    <property type="entry name" value="RT_nLTR_like"/>
    <property type="match status" value="1"/>
</dbReference>
<dbReference type="InterPro" id="IPR001584">
    <property type="entry name" value="Integrase_cat-core"/>
</dbReference>
<dbReference type="PROSITE" id="PS50994">
    <property type="entry name" value="INTEGRASE"/>
    <property type="match status" value="1"/>
</dbReference>
<evidence type="ECO:0000259" key="2">
    <source>
        <dbReference type="PROSITE" id="PS50994"/>
    </source>
</evidence>
<dbReference type="GO" id="GO:0015074">
    <property type="term" value="P:DNA integration"/>
    <property type="evidence" value="ECO:0007669"/>
    <property type="project" value="InterPro"/>
</dbReference>
<evidence type="ECO:0000313" key="3">
    <source>
        <dbReference type="EMBL" id="SPD26547.1"/>
    </source>
</evidence>
<dbReference type="InterPro" id="IPR025724">
    <property type="entry name" value="GAG-pre-integrase_dom"/>
</dbReference>
<gene>
    <name evidence="3" type="ORF">FSB_LOCUS54429</name>
</gene>
<dbReference type="GO" id="GO:0003676">
    <property type="term" value="F:nucleic acid binding"/>
    <property type="evidence" value="ECO:0007669"/>
    <property type="project" value="InterPro"/>
</dbReference>
<dbReference type="SUPFAM" id="SSF56219">
    <property type="entry name" value="DNase I-like"/>
    <property type="match status" value="1"/>
</dbReference>
<dbReference type="Pfam" id="PF13966">
    <property type="entry name" value="zf-RVT"/>
    <property type="match status" value="1"/>
</dbReference>
<organism evidence="3">
    <name type="scientific">Fagus sylvatica</name>
    <name type="common">Beechnut</name>
    <dbReference type="NCBI Taxonomy" id="28930"/>
    <lineage>
        <taxon>Eukaryota</taxon>
        <taxon>Viridiplantae</taxon>
        <taxon>Streptophyta</taxon>
        <taxon>Embryophyta</taxon>
        <taxon>Tracheophyta</taxon>
        <taxon>Spermatophyta</taxon>
        <taxon>Magnoliopsida</taxon>
        <taxon>eudicotyledons</taxon>
        <taxon>Gunneridae</taxon>
        <taxon>Pentapetalae</taxon>
        <taxon>rosids</taxon>
        <taxon>fabids</taxon>
        <taxon>Fagales</taxon>
        <taxon>Fagaceae</taxon>
        <taxon>Fagus</taxon>
    </lineage>
</organism>
<sequence length="1679" mass="189946">MDQVLISKTEYDSLLQCANASSSSLIASGNTCLHSSSSPSWVINSGASDHMTGKGTVTTSDLTLSDDLKTKRMIGWGFVKDGLYYFQPSSTSVPSALPSTNSPYQWHCRLGHPSSVNLKYLVPTLPTFSDFNCETCELSKHHQVTFKLQNDEPCLHPFELVHSNIWGPARTIVFQSFYAEISHQFNAELLTFQNDNAREYLDGSFQQFLESRDIIHQTSCIRTSQQNGIIERKNGPIQAIARALMLQMNVPKIFWADAVLTAAYLLNRMPSCILKVQIVTNLILVLTSASFSVILVLKKDIGAIALPYANTLSGLLSWWDAPCCIGGDFNVVRFPREKSGMVSFNSAMHEFNDFIFECGLMDIQLEGGLFTWSNNRDVPAISRIDRFLFSPAWVDHFGLVNQHRLPRLLSDHFPIRLDWGRIVGGKSLFRFENMWLKVEGFVDRVKDWWASYSFPGSPSQTLASKLKALKVDLKQWNINEFGNVHFKYQKLLSLHELETLGESRVLSEVEKTERTRLISEIETTIYLEEICWRQKSRVKWLKEGGKNTKYFHTVANSHRRHNSIRQLSINGVLSTDQDAIRAEISGFYQHLYIEDITCRPFLDGLPFSSISSEEASWLERPFEEEEISKVVSNMNGDKAPGPDGFPMSFYHACWPILRGDVLAVFSEFYEYGSFVRSLNATFLSLIPKKANAVEVISPSQNAFIQGRQITDWVLVANECLDSRLKDAHPGVICKLDVEKAYDHVNWKFLLYLLEMCGFPLKWRRWISYCISTVRFSILINGSPEGFFGSSHGIRQGNSLSPLLFVLVMEALSRMMDKAVEGGLLSTFQVGSRDHHMVHVSHLLFADDTLIFSDANPAHIFNLRLLFTWFKAISGLKINFNKSEMAPVGNVPELDRLAFILGCKTVCLPINYLGLPLGAKAKSKSIWDSIIEKMERKLAGWQRMYLSKGGRVTLIKSTLSSLPTYYLSLFPLPSSVALRIDKIQRDFLWGGIGEGKKFHLVNWHQVCQPLKSGGLGFRNIRVFNRALLGKWHWRYGTETDAFWRSVIFSKYGSLQGDWTTREVNRPHGSQGGFPGLYRLARNKAALVKDHLHFHNGSVSWDFDFIRYVQDWEIDDVASFLEDGFRVRHYYKKLLPSAGIVVPWKRIWKTNAPPRVAFFVWVAALGRILTIDNLRRRHVMVLDWCCMCKESGESISHLLLHCPVARELWSFMCSIFGLQWVMPGGVLDLLYCWGDSCHSIRVRKVWDMVPPCVFWCIWWERNARSFEGMERNLMDVKGTVLRTLLDWSKAAGVDVPLVPPPPPVEFSLPLSPSTSTSVDSPPPQSTSDLDLPIAIRKGKPFPILNLDGSVDRLKACLVAKGFTQTYGLDYTETFSPVAKLNSIRIIISLAANLDWPFHQLNVKNAFLHGDLIETVYMAQPPGFESKGDQADHSVFFKKTRTSIVILVVYVDDIVITGSDKEGIQILINHLNSSFLTKDLGKLRYFLGIEVARSKAGISLSQRKYTVNILQDTDYLGSKPVATPMEPNLKLMPNKVSIVSQFMTNPRVPHMNAVIRILKYLKNAPGHRKSTTGYCTFIGGNLVTWRNKKQSVVARSSAEAEYRAMAQTTCELTWLRTVLQEFGLLTQGPTPLYCDNQNQKTSFTPFVPSGSQLADIFTKALPKNVIDSICSKLGVIDIYSPA</sequence>
<dbReference type="SUPFAM" id="SSF56672">
    <property type="entry name" value="DNA/RNA polymerases"/>
    <property type="match status" value="2"/>
</dbReference>
<dbReference type="InterPro" id="IPR043502">
    <property type="entry name" value="DNA/RNA_pol_sf"/>
</dbReference>